<dbReference type="PANTHER" id="PTHR13696">
    <property type="entry name" value="P-LOOP CONTAINING NUCLEOSIDE TRIPHOSPHATE HYDROLASE"/>
    <property type="match status" value="1"/>
</dbReference>
<dbReference type="PANTHER" id="PTHR13696:SF99">
    <property type="entry name" value="COBYRINIC ACID AC-DIAMIDE SYNTHASE"/>
    <property type="match status" value="1"/>
</dbReference>
<dbReference type="RefSeq" id="WP_088522341.1">
    <property type="nucleotide sequence ID" value="NZ_FYDG01000019.1"/>
</dbReference>
<gene>
    <name evidence="1" type="ORF">SAMN06265338_11917</name>
</gene>
<dbReference type="InterPro" id="IPR050678">
    <property type="entry name" value="DNA_Partitioning_ATPase"/>
</dbReference>
<dbReference type="AlphaFoldDB" id="A0A212S9W1"/>
<proteinExistence type="predicted"/>
<dbReference type="InterPro" id="IPR009744">
    <property type="entry name" value="VirC1"/>
</dbReference>
<keyword evidence="2" id="KW-1185">Reference proteome</keyword>
<accession>A0A212S9W1</accession>
<evidence type="ECO:0000313" key="1">
    <source>
        <dbReference type="EMBL" id="SNB82271.1"/>
    </source>
</evidence>
<dbReference type="EMBL" id="FYDG01000019">
    <property type="protein sequence ID" value="SNB82271.1"/>
    <property type="molecule type" value="Genomic_DNA"/>
</dbReference>
<dbReference type="InterPro" id="IPR027417">
    <property type="entry name" value="P-loop_NTPase"/>
</dbReference>
<dbReference type="SUPFAM" id="SSF52540">
    <property type="entry name" value="P-loop containing nucleoside triphosphate hydrolases"/>
    <property type="match status" value="1"/>
</dbReference>
<name>A0A212S9W1_RHOAC</name>
<dbReference type="PIRSF" id="PIRSF009320">
    <property type="entry name" value="Nuc_binding_HP_1000"/>
    <property type="match status" value="1"/>
</dbReference>
<organism evidence="1 2">
    <name type="scientific">Rhodoblastus acidophilus</name>
    <name type="common">Rhodopseudomonas acidophila</name>
    <dbReference type="NCBI Taxonomy" id="1074"/>
    <lineage>
        <taxon>Bacteria</taxon>
        <taxon>Pseudomonadati</taxon>
        <taxon>Pseudomonadota</taxon>
        <taxon>Alphaproteobacteria</taxon>
        <taxon>Hyphomicrobiales</taxon>
        <taxon>Rhodoblastaceae</taxon>
        <taxon>Rhodoblastus</taxon>
    </lineage>
</organism>
<dbReference type="Proteomes" id="UP000198418">
    <property type="component" value="Unassembled WGS sequence"/>
</dbReference>
<sequence length="224" mass="23466">MPVISFVSSKGGVGKTTSAVVLAGELVASGRSVIMIDADPNHPLVSWAGLQPLPAELSVVADQSAETIIDTIEDARAKADFVIVDLEGTATDRIGFAIARSDLVLVPLQASVLDATEAVKSIKLIRQMSRVAGREIPYRLFFSRIAAVIRERTAKDIEQQFAANGAAVLGAGIVDRAAFRAIFSLGGTLRAIEAKDVGGLQAARDNALAFAQGVIETLKKKAAA</sequence>
<protein>
    <submittedName>
        <fullName evidence="1">Chromosome partitioning protein</fullName>
    </submittedName>
</protein>
<dbReference type="OrthoDB" id="113462at2"/>
<dbReference type="CDD" id="cd02042">
    <property type="entry name" value="ParAB_family"/>
    <property type="match status" value="1"/>
</dbReference>
<dbReference type="Gene3D" id="3.40.50.300">
    <property type="entry name" value="P-loop containing nucleotide triphosphate hydrolases"/>
    <property type="match status" value="1"/>
</dbReference>
<reference evidence="2" key="1">
    <citation type="submission" date="2017-06" db="EMBL/GenBank/DDBJ databases">
        <authorList>
            <person name="Varghese N."/>
            <person name="Submissions S."/>
        </authorList>
    </citation>
    <scope>NUCLEOTIDE SEQUENCE [LARGE SCALE GENOMIC DNA]</scope>
    <source>
        <strain evidence="2">DSM 137</strain>
    </source>
</reference>
<evidence type="ECO:0000313" key="2">
    <source>
        <dbReference type="Proteomes" id="UP000198418"/>
    </source>
</evidence>
<dbReference type="Pfam" id="PF07015">
    <property type="entry name" value="VirC1"/>
    <property type="match status" value="1"/>
</dbReference>